<dbReference type="RefSeq" id="WP_209213187.1">
    <property type="nucleotide sequence ID" value="NZ_JAFFZM010000016.1"/>
</dbReference>
<name>A0ABS3Y1T2_9ACTN</name>
<dbReference type="PANTHER" id="PTHR43076:SF7">
    <property type="entry name" value="AMINODEOXYFUTALOSINE SYNTHASE"/>
    <property type="match status" value="1"/>
</dbReference>
<dbReference type="InterPro" id="IPR058240">
    <property type="entry name" value="rSAM_sf"/>
</dbReference>
<keyword evidence="2" id="KW-0479">Metal-binding</keyword>
<keyword evidence="6" id="KW-1185">Reference proteome</keyword>
<dbReference type="EMBL" id="JAFFZM010000016">
    <property type="protein sequence ID" value="MBO8201556.1"/>
    <property type="molecule type" value="Genomic_DNA"/>
</dbReference>
<evidence type="ECO:0000259" key="4">
    <source>
        <dbReference type="Pfam" id="PF19288"/>
    </source>
</evidence>
<dbReference type="InterPro" id="IPR034405">
    <property type="entry name" value="F420"/>
</dbReference>
<evidence type="ECO:0000256" key="3">
    <source>
        <dbReference type="SAM" id="MobiDB-lite"/>
    </source>
</evidence>
<protein>
    <recommendedName>
        <fullName evidence="4">CofH/MqnC-like C-terminal domain-containing protein</fullName>
    </recommendedName>
</protein>
<keyword evidence="2" id="KW-0411">Iron-sulfur</keyword>
<dbReference type="PANTHER" id="PTHR43076">
    <property type="entry name" value="FO SYNTHASE (COFH)"/>
    <property type="match status" value="1"/>
</dbReference>
<evidence type="ECO:0000256" key="2">
    <source>
        <dbReference type="ARBA" id="ARBA00022485"/>
    </source>
</evidence>
<proteinExistence type="predicted"/>
<evidence type="ECO:0000313" key="6">
    <source>
        <dbReference type="Proteomes" id="UP000721954"/>
    </source>
</evidence>
<comment type="cofactor">
    <cofactor evidence="1">
        <name>[4Fe-4S] cluster</name>
        <dbReference type="ChEBI" id="CHEBI:49883"/>
    </cofactor>
</comment>
<organism evidence="5 6">
    <name type="scientific">Streptomyces smyrnaeus</name>
    <dbReference type="NCBI Taxonomy" id="1387713"/>
    <lineage>
        <taxon>Bacteria</taxon>
        <taxon>Bacillati</taxon>
        <taxon>Actinomycetota</taxon>
        <taxon>Actinomycetes</taxon>
        <taxon>Kitasatosporales</taxon>
        <taxon>Streptomycetaceae</taxon>
        <taxon>Streptomyces</taxon>
    </lineage>
</organism>
<comment type="caution">
    <text evidence="5">The sequence shown here is derived from an EMBL/GenBank/DDBJ whole genome shotgun (WGS) entry which is preliminary data.</text>
</comment>
<feature type="domain" description="CofH/MqnC-like C-terminal" evidence="4">
    <location>
        <begin position="160"/>
        <end position="252"/>
    </location>
</feature>
<keyword evidence="2" id="KW-0004">4Fe-4S</keyword>
<keyword evidence="2" id="KW-0408">Iron</keyword>
<feature type="compositionally biased region" description="Basic and acidic residues" evidence="3">
    <location>
        <begin position="247"/>
        <end position="266"/>
    </location>
</feature>
<dbReference type="Proteomes" id="UP000721954">
    <property type="component" value="Unassembled WGS sequence"/>
</dbReference>
<gene>
    <name evidence="5" type="ORF">JW613_25155</name>
</gene>
<dbReference type="Pfam" id="PF19288">
    <property type="entry name" value="CofH_C"/>
    <property type="match status" value="1"/>
</dbReference>
<evidence type="ECO:0000313" key="5">
    <source>
        <dbReference type="EMBL" id="MBO8201556.1"/>
    </source>
</evidence>
<accession>A0ABS3Y1T2</accession>
<dbReference type="GeneID" id="96261911"/>
<dbReference type="SUPFAM" id="SSF102114">
    <property type="entry name" value="Radical SAM enzymes"/>
    <property type="match status" value="1"/>
</dbReference>
<evidence type="ECO:0000256" key="1">
    <source>
        <dbReference type="ARBA" id="ARBA00001966"/>
    </source>
</evidence>
<dbReference type="InterPro" id="IPR045567">
    <property type="entry name" value="CofH/MnqC-like_C"/>
</dbReference>
<feature type="region of interest" description="Disordered" evidence="3">
    <location>
        <begin position="247"/>
        <end position="272"/>
    </location>
</feature>
<reference evidence="5 6" key="1">
    <citation type="submission" date="2021-02" db="EMBL/GenBank/DDBJ databases">
        <title>Streptomyces spirodelae sp. nov., isolated from duckweed.</title>
        <authorList>
            <person name="Saimee Y."/>
            <person name="Duangmal K."/>
        </authorList>
    </citation>
    <scope>NUCLEOTIDE SEQUENCE [LARGE SCALE GENOMIC DNA]</scope>
    <source>
        <strain evidence="5 6">DSM 42105</strain>
    </source>
</reference>
<sequence length="272" mass="28922">MDAADIERKVRSGERLSREDGIALYDCDDLAWLGGLAHEVRGRRSGDVAHFAARCPQDVTDLQEAVALAPRWAADGVTELRLDVGTEVDGSALAEGVRVLRAALPEGLALTAYALRYGGAGAPVDPVALVEQLLRLRELQDAAGGFHVAVPLLQDGPHGATGAEVLKAFAVARLLLDNVPHLAADWALHTEQTAQLALQHGADELTGRVVGDDVDDGSAAEQVAGALTREELLAAIRDAGFRPVERDAHYGAVRSHEGPDPQRRESPQPMRV</sequence>